<reference evidence="2 3" key="1">
    <citation type="journal article" date="2011" name="PLoS Pathog.">
        <title>Dynamic evolution of pathogenicity revealed by sequencing and comparative genomics of 19 Pseudomonas syringae isolates.</title>
        <authorList>
            <person name="Baltrus D.A."/>
            <person name="Nishimura M.T."/>
            <person name="Romanchuk A."/>
            <person name="Chang J.H."/>
            <person name="Mukhtar M.S."/>
            <person name="Cherkis K."/>
            <person name="Roach J."/>
            <person name="Grant S.R."/>
            <person name="Jones C.D."/>
            <person name="Dangl J.L."/>
        </authorList>
    </citation>
    <scope>NUCLEOTIDE SEQUENCE [LARGE SCALE GENOMIC DNA]</scope>
    <source>
        <strain evidence="2 3">301020</strain>
    </source>
</reference>
<dbReference type="GO" id="GO:0006313">
    <property type="term" value="P:DNA transposition"/>
    <property type="evidence" value="ECO:0007669"/>
    <property type="project" value="InterPro"/>
</dbReference>
<dbReference type="InterPro" id="IPR007069">
    <property type="entry name" value="Transposase_32"/>
</dbReference>
<evidence type="ECO:0000313" key="3">
    <source>
        <dbReference type="Proteomes" id="UP000003465"/>
    </source>
</evidence>
<feature type="non-terminal residue" evidence="2">
    <location>
        <position position="1"/>
    </location>
</feature>
<feature type="domain" description="Transposase IS801/IS1294" evidence="1">
    <location>
        <begin position="1"/>
        <end position="52"/>
    </location>
</feature>
<feature type="non-terminal residue" evidence="2">
    <location>
        <position position="54"/>
    </location>
</feature>
<dbReference type="GO" id="GO:0004803">
    <property type="term" value="F:transposase activity"/>
    <property type="evidence" value="ECO:0007669"/>
    <property type="project" value="InterPro"/>
</dbReference>
<dbReference type="Proteomes" id="UP000003465">
    <property type="component" value="Unassembled WGS sequence"/>
</dbReference>
<gene>
    <name evidence="2" type="ORF">PSYMO_35632</name>
</gene>
<evidence type="ECO:0000259" key="1">
    <source>
        <dbReference type="Pfam" id="PF04986"/>
    </source>
</evidence>
<sequence>ALHTYGRRLNWHPHVHLSVTAGGLDEQGVWKNLSFHKEALRRRWMWLVRDYLLG</sequence>
<accession>A0A656GLS3</accession>
<protein>
    <submittedName>
        <fullName evidence="2">IS801, transposase</fullName>
    </submittedName>
</protein>
<name>A0A656GLS3_PSEA0</name>
<dbReference type="AlphaFoldDB" id="A0A656GLS3"/>
<proteinExistence type="predicted"/>
<dbReference type="Pfam" id="PF04986">
    <property type="entry name" value="Y2_Tnp"/>
    <property type="match status" value="1"/>
</dbReference>
<dbReference type="EMBL" id="AEAG01002411">
    <property type="protein sequence ID" value="EGH26499.1"/>
    <property type="molecule type" value="Genomic_DNA"/>
</dbReference>
<dbReference type="GO" id="GO:0003677">
    <property type="term" value="F:DNA binding"/>
    <property type="evidence" value="ECO:0007669"/>
    <property type="project" value="InterPro"/>
</dbReference>
<comment type="caution">
    <text evidence="2">The sequence shown here is derived from an EMBL/GenBank/DDBJ whole genome shotgun (WGS) entry which is preliminary data.</text>
</comment>
<evidence type="ECO:0000313" key="2">
    <source>
        <dbReference type="EMBL" id="EGH26499.1"/>
    </source>
</evidence>
<organism evidence="2 3">
    <name type="scientific">Pseudomonas amygdali pv. mori str. 301020</name>
    <dbReference type="NCBI Taxonomy" id="629261"/>
    <lineage>
        <taxon>Bacteria</taxon>
        <taxon>Pseudomonadati</taxon>
        <taxon>Pseudomonadota</taxon>
        <taxon>Gammaproteobacteria</taxon>
        <taxon>Pseudomonadales</taxon>
        <taxon>Pseudomonadaceae</taxon>
        <taxon>Pseudomonas</taxon>
        <taxon>Pseudomonas amygdali</taxon>
    </lineage>
</organism>